<feature type="non-terminal residue" evidence="1">
    <location>
        <position position="1"/>
    </location>
</feature>
<name>A0A1A8Q9Y6_9TELE</name>
<evidence type="ECO:0000313" key="1">
    <source>
        <dbReference type="EMBL" id="SBR90203.1"/>
    </source>
</evidence>
<accession>A0A1A8Q9Y6</accession>
<feature type="non-terminal residue" evidence="1">
    <location>
        <position position="81"/>
    </location>
</feature>
<reference evidence="1" key="1">
    <citation type="submission" date="2016-05" db="EMBL/GenBank/DDBJ databases">
        <authorList>
            <person name="Lavstsen T."/>
            <person name="Jespersen J.S."/>
        </authorList>
    </citation>
    <scope>NUCLEOTIDE SEQUENCE</scope>
    <source>
        <tissue evidence="1">Brain</tissue>
    </source>
</reference>
<reference evidence="1" key="2">
    <citation type="submission" date="2016-06" db="EMBL/GenBank/DDBJ databases">
        <title>The genome of a short-lived fish provides insights into sex chromosome evolution and the genetic control of aging.</title>
        <authorList>
            <person name="Reichwald K."/>
            <person name="Felder M."/>
            <person name="Petzold A."/>
            <person name="Koch P."/>
            <person name="Groth M."/>
            <person name="Platzer M."/>
        </authorList>
    </citation>
    <scope>NUCLEOTIDE SEQUENCE</scope>
    <source>
        <tissue evidence="1">Brain</tissue>
    </source>
</reference>
<protein>
    <submittedName>
        <fullName evidence="1">Potassium voltage-gated channel, Shal-related subfamily, member 3</fullName>
    </submittedName>
</protein>
<gene>
    <name evidence="1" type="primary">KCND3</name>
</gene>
<sequence>NSQLGVVGLFPFEKVKEGRSHCLQSMSPRGCRANALLLFDTGQQNSTMSCKDPKPRTEATQKLCLVPLRSHGIFLFYSIIR</sequence>
<proteinExistence type="predicted"/>
<dbReference type="EMBL" id="HAEI01004762">
    <property type="protein sequence ID" value="SBR90203.1"/>
    <property type="molecule type" value="Transcribed_RNA"/>
</dbReference>
<organism evidence="1">
    <name type="scientific">Nothobranchius rachovii</name>
    <name type="common">bluefin notho</name>
    <dbReference type="NCBI Taxonomy" id="451742"/>
    <lineage>
        <taxon>Eukaryota</taxon>
        <taxon>Metazoa</taxon>
        <taxon>Chordata</taxon>
        <taxon>Craniata</taxon>
        <taxon>Vertebrata</taxon>
        <taxon>Euteleostomi</taxon>
        <taxon>Actinopterygii</taxon>
        <taxon>Neopterygii</taxon>
        <taxon>Teleostei</taxon>
        <taxon>Neoteleostei</taxon>
        <taxon>Acanthomorphata</taxon>
        <taxon>Ovalentaria</taxon>
        <taxon>Atherinomorphae</taxon>
        <taxon>Cyprinodontiformes</taxon>
        <taxon>Nothobranchiidae</taxon>
        <taxon>Nothobranchius</taxon>
    </lineage>
</organism>
<dbReference type="AlphaFoldDB" id="A0A1A8Q9Y6"/>